<feature type="region of interest" description="Disordered" evidence="1">
    <location>
        <begin position="96"/>
        <end position="118"/>
    </location>
</feature>
<dbReference type="Proteomes" id="UP001152759">
    <property type="component" value="Chromosome 7"/>
</dbReference>
<reference evidence="2" key="1">
    <citation type="submission" date="2021-12" db="EMBL/GenBank/DDBJ databases">
        <authorList>
            <person name="King R."/>
        </authorList>
    </citation>
    <scope>NUCLEOTIDE SEQUENCE</scope>
</reference>
<gene>
    <name evidence="2" type="ORF">BEMITA_LOCUS11594</name>
</gene>
<organism evidence="2 3">
    <name type="scientific">Bemisia tabaci</name>
    <name type="common">Sweetpotato whitefly</name>
    <name type="synonym">Aleurodes tabaci</name>
    <dbReference type="NCBI Taxonomy" id="7038"/>
    <lineage>
        <taxon>Eukaryota</taxon>
        <taxon>Metazoa</taxon>
        <taxon>Ecdysozoa</taxon>
        <taxon>Arthropoda</taxon>
        <taxon>Hexapoda</taxon>
        <taxon>Insecta</taxon>
        <taxon>Pterygota</taxon>
        <taxon>Neoptera</taxon>
        <taxon>Paraneoptera</taxon>
        <taxon>Hemiptera</taxon>
        <taxon>Sternorrhyncha</taxon>
        <taxon>Aleyrodoidea</taxon>
        <taxon>Aleyrodidae</taxon>
        <taxon>Aleyrodinae</taxon>
        <taxon>Bemisia</taxon>
    </lineage>
</organism>
<name>A0A9P0AKC7_BEMTA</name>
<protein>
    <submittedName>
        <fullName evidence="2">Uncharacterized protein</fullName>
    </submittedName>
</protein>
<evidence type="ECO:0000313" key="2">
    <source>
        <dbReference type="EMBL" id="CAH0393164.1"/>
    </source>
</evidence>
<sequence>MFGLSGVHCLPRIDSAEVKGRQVAAVTNAVTSTVDTVAAALPAAAANVAANVNVNTTRSVSPFEDAEGVKGAADHLPYIPIVQLNLLSAIGHIVSRSSRGSSSPPHEHRSRCVGPSSRPSHILMKHGALLIVMFGLSGVHCLPRIDSAEVKGRQVAAVTNAVTSTVDTVAAALPAAAANVAANVNVNTTRSVSPFEDAEGVKGAADHLPYIPIVQLNLLSAIGHIVSPLIKGVLEPLLMNIALACVGAIVKTIAHPEVDLSKPHYDEHDGPSKFPSYRSEAETTAGAVVSSLFSGFDAYVMRVPGAGKYLFISSDRNLKPGASSSSEAGSDKNLAPTEGYEEIPFSANPILNSIFGNIRVRSGPIPDKKVENYVRQQLGVAAAPANAA</sequence>
<evidence type="ECO:0000313" key="3">
    <source>
        <dbReference type="Proteomes" id="UP001152759"/>
    </source>
</evidence>
<accession>A0A9P0AKC7</accession>
<keyword evidence="3" id="KW-1185">Reference proteome</keyword>
<evidence type="ECO:0000256" key="1">
    <source>
        <dbReference type="SAM" id="MobiDB-lite"/>
    </source>
</evidence>
<proteinExistence type="predicted"/>
<dbReference type="AlphaFoldDB" id="A0A9P0AKC7"/>
<dbReference type="EMBL" id="OU963868">
    <property type="protein sequence ID" value="CAH0393164.1"/>
    <property type="molecule type" value="Genomic_DNA"/>
</dbReference>